<evidence type="ECO:0000259" key="4">
    <source>
        <dbReference type="PROSITE" id="PS50853"/>
    </source>
</evidence>
<evidence type="ECO:0000256" key="1">
    <source>
        <dbReference type="ARBA" id="ARBA00022737"/>
    </source>
</evidence>
<organism evidence="5 6">
    <name type="scientific">Halalkalibacter hemicellulosilyticusJCM 9152</name>
    <dbReference type="NCBI Taxonomy" id="1236971"/>
    <lineage>
        <taxon>Bacteria</taxon>
        <taxon>Bacillati</taxon>
        <taxon>Bacillota</taxon>
        <taxon>Bacilli</taxon>
        <taxon>Bacillales</taxon>
        <taxon>Bacillaceae</taxon>
        <taxon>Halalkalibacter</taxon>
    </lineage>
</organism>
<dbReference type="PANTHER" id="PTHR46708">
    <property type="entry name" value="TENASCIN"/>
    <property type="match status" value="1"/>
</dbReference>
<feature type="signal peptide" evidence="3">
    <location>
        <begin position="1"/>
        <end position="22"/>
    </location>
</feature>
<dbReference type="Proteomes" id="UP000018895">
    <property type="component" value="Unassembled WGS sequence"/>
</dbReference>
<proteinExistence type="predicted"/>
<feature type="transmembrane region" description="Helical" evidence="2">
    <location>
        <begin position="666"/>
        <end position="689"/>
    </location>
</feature>
<evidence type="ECO:0000313" key="5">
    <source>
        <dbReference type="EMBL" id="GAE32877.1"/>
    </source>
</evidence>
<dbReference type="STRING" id="1236971.JCM9152_4469"/>
<keyword evidence="1" id="KW-0677">Repeat</keyword>
<comment type="caution">
    <text evidence="5">The sequence shown here is derived from an EMBL/GenBank/DDBJ whole genome shotgun (WGS) entry which is preliminary data.</text>
</comment>
<dbReference type="Pfam" id="PF00041">
    <property type="entry name" value="fn3"/>
    <property type="match status" value="1"/>
</dbReference>
<keyword evidence="2" id="KW-1133">Transmembrane helix</keyword>
<dbReference type="InterPro" id="IPR050991">
    <property type="entry name" value="ECM_Regulatory_Proteins"/>
</dbReference>
<sequence length="736" mass="82823">MKRKIIMFLLLFLLFASYQASASIDNLKGAEHGDHIEVFGVNWIVLDEENGLLIYNEPNPSINQTPPFWKVRNVHPSHVATWEASALYADLINNFVSQALTFDHHDDVTMVESVNLMSRQDVLNYSSMHNGSVNFSAPFMHTRLRTFSAGDNTWAVQVGTAGNLFNDLRTGSTSGIRPIITLDPSLFSELSDVENLTATQTDTTVHLSWSNPSNNEFESIKVYRNDVEIATLTDREEEYNVTGLSPNTEYTFKVTTINSEDQESFGRTVTVLTDYGQFDEVTIRGVETYYNQIFLNWDNPTSEDFEHVKIYEDEDLIDEVEAPESSYWFENLKPDTSYRLVLTSYYDPPGYETDGIEVNTRTEAIPQVSAIHQDNDYHSVSVTFKNPFFDGFRDVALYQDNQRIAVTTEGHFHIEGLEHSQSYEFEIRTRTTDGYESEAQTISVQLQEPPKLEDITNVTVSSTHERVDLSWSNPQYNPYFDYVRIYRRDIEGESEGSAAVQKMSEFLFGSTVSANENEFDPLFETNGNYFNDLSVEHDSDYEYRLASVNDEGEESDGVYVTASTDHEPEPSMGGVDSEEQDNGDYLYTWTSPTTGTVRVIVGGDEFATVPASDGEILIPSDSMSYTLLGNPDVQLIPITENGTEGSAGGGGGGLGGINLPFTPNDVLLSAVSLFTGFSGFVILALVFFFTPTIMWLIKTAIHSYQVGKVHRSFSAGAYQFYGNVRYRYSKRYRDGY</sequence>
<dbReference type="InterPro" id="IPR013783">
    <property type="entry name" value="Ig-like_fold"/>
</dbReference>
<reference evidence="5" key="1">
    <citation type="journal article" date="2014" name="Genome Announc.">
        <title>Draft Genome Sequences of Three Alkaliphilic Bacillus Strains, Bacillus wakoensis JCM 9140T, Bacillus akibai JCM 9157T, and Bacillus hemicellulosilyticus JCM 9152T.</title>
        <authorList>
            <person name="Yuki M."/>
            <person name="Oshima K."/>
            <person name="Suda W."/>
            <person name="Oshida Y."/>
            <person name="Kitamura K."/>
            <person name="Iida T."/>
            <person name="Hattori M."/>
            <person name="Ohkuma M."/>
        </authorList>
    </citation>
    <scope>NUCLEOTIDE SEQUENCE [LARGE SCALE GENOMIC DNA]</scope>
    <source>
        <strain evidence="5">JCM 9152</strain>
    </source>
</reference>
<keyword evidence="6" id="KW-1185">Reference proteome</keyword>
<dbReference type="Gene3D" id="2.60.40.10">
    <property type="entry name" value="Immunoglobulins"/>
    <property type="match status" value="3"/>
</dbReference>
<dbReference type="AlphaFoldDB" id="W4QLV3"/>
<dbReference type="InterPro" id="IPR036116">
    <property type="entry name" value="FN3_sf"/>
</dbReference>
<dbReference type="SMART" id="SM00060">
    <property type="entry name" value="FN3"/>
    <property type="match status" value="4"/>
</dbReference>
<keyword evidence="3" id="KW-0732">Signal</keyword>
<dbReference type="EMBL" id="BAUU01000058">
    <property type="protein sequence ID" value="GAE32877.1"/>
    <property type="molecule type" value="Genomic_DNA"/>
</dbReference>
<dbReference type="PROSITE" id="PS50853">
    <property type="entry name" value="FN3"/>
    <property type="match status" value="1"/>
</dbReference>
<gene>
    <name evidence="5" type="ORF">JCM9152_4469</name>
</gene>
<feature type="chain" id="PRO_5004848707" description="Fibronectin type-III domain-containing protein" evidence="3">
    <location>
        <begin position="23"/>
        <end position="736"/>
    </location>
</feature>
<dbReference type="PANTHER" id="PTHR46708:SF2">
    <property type="entry name" value="FIBRONECTIN TYPE-III DOMAIN-CONTAINING PROTEIN"/>
    <property type="match status" value="1"/>
</dbReference>
<accession>W4QLV3</accession>
<dbReference type="SUPFAM" id="SSF49265">
    <property type="entry name" value="Fibronectin type III"/>
    <property type="match status" value="2"/>
</dbReference>
<dbReference type="CDD" id="cd00063">
    <property type="entry name" value="FN3"/>
    <property type="match status" value="1"/>
</dbReference>
<evidence type="ECO:0000256" key="2">
    <source>
        <dbReference type="SAM" id="Phobius"/>
    </source>
</evidence>
<keyword evidence="2" id="KW-0472">Membrane</keyword>
<keyword evidence="2" id="KW-0812">Transmembrane</keyword>
<evidence type="ECO:0000256" key="3">
    <source>
        <dbReference type="SAM" id="SignalP"/>
    </source>
</evidence>
<dbReference type="OrthoDB" id="8660908at2"/>
<feature type="domain" description="Fibronectin type-III" evidence="4">
    <location>
        <begin position="189"/>
        <end position="276"/>
    </location>
</feature>
<protein>
    <recommendedName>
        <fullName evidence="4">Fibronectin type-III domain-containing protein</fullName>
    </recommendedName>
</protein>
<name>W4QLV3_9BACI</name>
<evidence type="ECO:0000313" key="6">
    <source>
        <dbReference type="Proteomes" id="UP000018895"/>
    </source>
</evidence>
<dbReference type="InterPro" id="IPR003961">
    <property type="entry name" value="FN3_dom"/>
</dbReference>
<dbReference type="RefSeq" id="WP_035347466.1">
    <property type="nucleotide sequence ID" value="NZ_BAUU01000058.1"/>
</dbReference>